<dbReference type="AlphaFoldDB" id="A0A369QI93"/>
<dbReference type="EMBL" id="QASA01000001">
    <property type="protein sequence ID" value="RDC64623.1"/>
    <property type="molecule type" value="Genomic_DNA"/>
</dbReference>
<keyword evidence="2" id="KW-1185">Reference proteome</keyword>
<proteinExistence type="predicted"/>
<accession>A0A369QI93</accession>
<comment type="caution">
    <text evidence="1">The sequence shown here is derived from an EMBL/GenBank/DDBJ whole genome shotgun (WGS) entry which is preliminary data.</text>
</comment>
<sequence>MFNIVQFNRCNQEQKVALVLDQGQFIQIRVSGDYSIVLYAIGKFYAEIWYKTATSKFFMVRGFSNQDMLDPYLETIDLTQLIDY</sequence>
<dbReference type="RefSeq" id="WP_115373753.1">
    <property type="nucleotide sequence ID" value="NZ_QASA01000001.1"/>
</dbReference>
<name>A0A369QI93_9BACT</name>
<gene>
    <name evidence="1" type="ORF">AHMF7616_03239</name>
</gene>
<dbReference type="OrthoDB" id="798498at2"/>
<dbReference type="Proteomes" id="UP000253919">
    <property type="component" value="Unassembled WGS sequence"/>
</dbReference>
<protein>
    <submittedName>
        <fullName evidence="1">Uncharacterized protein</fullName>
    </submittedName>
</protein>
<evidence type="ECO:0000313" key="1">
    <source>
        <dbReference type="EMBL" id="RDC64623.1"/>
    </source>
</evidence>
<evidence type="ECO:0000313" key="2">
    <source>
        <dbReference type="Proteomes" id="UP000253919"/>
    </source>
</evidence>
<reference evidence="1 2" key="1">
    <citation type="submission" date="2018-04" db="EMBL/GenBank/DDBJ databases">
        <title>Adhaeribacter sp. HMF7616 genome sequencing and assembly.</title>
        <authorList>
            <person name="Kang H."/>
            <person name="Kang J."/>
            <person name="Cha I."/>
            <person name="Kim H."/>
            <person name="Joh K."/>
        </authorList>
    </citation>
    <scope>NUCLEOTIDE SEQUENCE [LARGE SCALE GENOMIC DNA]</scope>
    <source>
        <strain evidence="1 2">HMF7616</strain>
    </source>
</reference>
<organism evidence="1 2">
    <name type="scientific">Adhaeribacter pallidiroseus</name>
    <dbReference type="NCBI Taxonomy" id="2072847"/>
    <lineage>
        <taxon>Bacteria</taxon>
        <taxon>Pseudomonadati</taxon>
        <taxon>Bacteroidota</taxon>
        <taxon>Cytophagia</taxon>
        <taxon>Cytophagales</taxon>
        <taxon>Hymenobacteraceae</taxon>
        <taxon>Adhaeribacter</taxon>
    </lineage>
</organism>